<dbReference type="Proteomes" id="UP000026915">
    <property type="component" value="Chromosome 5"/>
</dbReference>
<keyword evidence="2" id="KW-1185">Reference proteome</keyword>
<evidence type="ECO:0000313" key="2">
    <source>
        <dbReference type="Proteomes" id="UP000026915"/>
    </source>
</evidence>
<accession>A0A061EVX8</accession>
<protein>
    <submittedName>
        <fullName evidence="1">Uncharacterized protein</fullName>
    </submittedName>
</protein>
<name>A0A061EVX8_THECC</name>
<evidence type="ECO:0000313" key="1">
    <source>
        <dbReference type="EMBL" id="EOY08971.1"/>
    </source>
</evidence>
<dbReference type="AlphaFoldDB" id="A0A061EVX8"/>
<dbReference type="HOGENOM" id="CLU_1506021_0_0_1"/>
<dbReference type="Gramene" id="EOY08971">
    <property type="protein sequence ID" value="EOY08971"/>
    <property type="gene ID" value="TCM_024288"/>
</dbReference>
<organism evidence="1 2">
    <name type="scientific">Theobroma cacao</name>
    <name type="common">Cacao</name>
    <name type="synonym">Cocoa</name>
    <dbReference type="NCBI Taxonomy" id="3641"/>
    <lineage>
        <taxon>Eukaryota</taxon>
        <taxon>Viridiplantae</taxon>
        <taxon>Streptophyta</taxon>
        <taxon>Embryophyta</taxon>
        <taxon>Tracheophyta</taxon>
        <taxon>Spermatophyta</taxon>
        <taxon>Magnoliopsida</taxon>
        <taxon>eudicotyledons</taxon>
        <taxon>Gunneridae</taxon>
        <taxon>Pentapetalae</taxon>
        <taxon>rosids</taxon>
        <taxon>malvids</taxon>
        <taxon>Malvales</taxon>
        <taxon>Malvaceae</taxon>
        <taxon>Byttnerioideae</taxon>
        <taxon>Theobroma</taxon>
    </lineage>
</organism>
<dbReference type="EMBL" id="CM001883">
    <property type="protein sequence ID" value="EOY08971.1"/>
    <property type="molecule type" value="Genomic_DNA"/>
</dbReference>
<proteinExistence type="predicted"/>
<reference evidence="1 2" key="1">
    <citation type="journal article" date="2013" name="Genome Biol.">
        <title>The genome sequence of the most widely cultivated cacao type and its use to identify candidate genes regulating pod color.</title>
        <authorList>
            <person name="Motamayor J.C."/>
            <person name="Mockaitis K."/>
            <person name="Schmutz J."/>
            <person name="Haiminen N."/>
            <person name="Iii D.L."/>
            <person name="Cornejo O."/>
            <person name="Findley S.D."/>
            <person name="Zheng P."/>
            <person name="Utro F."/>
            <person name="Royaert S."/>
            <person name="Saski C."/>
            <person name="Jenkins J."/>
            <person name="Podicheti R."/>
            <person name="Zhao M."/>
            <person name="Scheffler B.E."/>
            <person name="Stack J.C."/>
            <person name="Feltus F.A."/>
            <person name="Mustiga G.M."/>
            <person name="Amores F."/>
            <person name="Phillips W."/>
            <person name="Marelli J.P."/>
            <person name="May G.D."/>
            <person name="Shapiro H."/>
            <person name="Ma J."/>
            <person name="Bustamante C.D."/>
            <person name="Schnell R.J."/>
            <person name="Main D."/>
            <person name="Gilbert D."/>
            <person name="Parida L."/>
            <person name="Kuhn D.N."/>
        </authorList>
    </citation>
    <scope>NUCLEOTIDE SEQUENCE [LARGE SCALE GENOMIC DNA]</scope>
    <source>
        <strain evidence="2">cv. Matina 1-6</strain>
    </source>
</reference>
<sequence>MSEIPLIFLGQYLSNAPKFDDHQILCHGHDFVDGVASVAATVVATIAATAIDASVGTGFDHGCSLTLGIFTIAGTRRLGRCPFHGAVQLAWSLDLKSESCPPRFSFVWFCYVLVFSEAEIVSIWKAYSTGIGGPLVRRRDPSAPRAVWRNAGETQMHALGIHGVYRPIHYETLIHLLAS</sequence>
<dbReference type="InParanoid" id="A0A061EVX8"/>
<gene>
    <name evidence="1" type="ORF">TCM_024288</name>
</gene>